<gene>
    <name evidence="1" type="ORF">RFI_35723</name>
</gene>
<protein>
    <submittedName>
        <fullName evidence="1">Uncharacterized protein</fullName>
    </submittedName>
</protein>
<keyword evidence="2" id="KW-1185">Reference proteome</keyword>
<accession>X6LK16</accession>
<organism evidence="1 2">
    <name type="scientific">Reticulomyxa filosa</name>
    <dbReference type="NCBI Taxonomy" id="46433"/>
    <lineage>
        <taxon>Eukaryota</taxon>
        <taxon>Sar</taxon>
        <taxon>Rhizaria</taxon>
        <taxon>Retaria</taxon>
        <taxon>Foraminifera</taxon>
        <taxon>Monothalamids</taxon>
        <taxon>Reticulomyxidae</taxon>
        <taxon>Reticulomyxa</taxon>
    </lineage>
</organism>
<dbReference type="Proteomes" id="UP000023152">
    <property type="component" value="Unassembled WGS sequence"/>
</dbReference>
<feature type="non-terminal residue" evidence="1">
    <location>
        <position position="140"/>
    </location>
</feature>
<comment type="caution">
    <text evidence="1">The sequence shown here is derived from an EMBL/GenBank/DDBJ whole genome shotgun (WGS) entry which is preliminary data.</text>
</comment>
<name>X6LK16_RETFI</name>
<evidence type="ECO:0000313" key="2">
    <source>
        <dbReference type="Proteomes" id="UP000023152"/>
    </source>
</evidence>
<proteinExistence type="predicted"/>
<sequence>MGNQSTGPFQDVKNLPIPLAVSQCVSHKYEILTFGDHQSKGCYSYHTLKNKYNDVQLVEHCVVKLVDNKNDKDNNQITLLSFGGHYNHTLVMKYVSVWSDIPNKSNELSNYNQWVPFTDNHNHPMIIEGDDSYYTGARAL</sequence>
<dbReference type="EMBL" id="ASPP01037584">
    <property type="protein sequence ID" value="ETO01716.1"/>
    <property type="molecule type" value="Genomic_DNA"/>
</dbReference>
<reference evidence="1 2" key="1">
    <citation type="journal article" date="2013" name="Curr. Biol.">
        <title>The Genome of the Foraminiferan Reticulomyxa filosa.</title>
        <authorList>
            <person name="Glockner G."/>
            <person name="Hulsmann N."/>
            <person name="Schleicher M."/>
            <person name="Noegel A.A."/>
            <person name="Eichinger L."/>
            <person name="Gallinger C."/>
            <person name="Pawlowski J."/>
            <person name="Sierra R."/>
            <person name="Euteneuer U."/>
            <person name="Pillet L."/>
            <person name="Moustafa A."/>
            <person name="Platzer M."/>
            <person name="Groth M."/>
            <person name="Szafranski K."/>
            <person name="Schliwa M."/>
        </authorList>
    </citation>
    <scope>NUCLEOTIDE SEQUENCE [LARGE SCALE GENOMIC DNA]</scope>
</reference>
<evidence type="ECO:0000313" key="1">
    <source>
        <dbReference type="EMBL" id="ETO01716.1"/>
    </source>
</evidence>
<dbReference type="AlphaFoldDB" id="X6LK16"/>